<evidence type="ECO:0000313" key="7">
    <source>
        <dbReference type="Proteomes" id="UP000646365"/>
    </source>
</evidence>
<dbReference type="AlphaFoldDB" id="A0A8J2YVW5"/>
<evidence type="ECO:0000256" key="1">
    <source>
        <dbReference type="ARBA" id="ARBA00023015"/>
    </source>
</evidence>
<protein>
    <submittedName>
        <fullName evidence="6">TetR family transcriptional regulator</fullName>
    </submittedName>
</protein>
<dbReference type="InterPro" id="IPR009057">
    <property type="entry name" value="Homeodomain-like_sf"/>
</dbReference>
<evidence type="ECO:0000313" key="6">
    <source>
        <dbReference type="EMBL" id="GGF27293.1"/>
    </source>
</evidence>
<accession>A0A8J2YVW5</accession>
<evidence type="ECO:0000259" key="5">
    <source>
        <dbReference type="PROSITE" id="PS50977"/>
    </source>
</evidence>
<dbReference type="Proteomes" id="UP000646365">
    <property type="component" value="Unassembled WGS sequence"/>
</dbReference>
<gene>
    <name evidence="6" type="ORF">GCM10011611_36650</name>
</gene>
<dbReference type="InterPro" id="IPR050109">
    <property type="entry name" value="HTH-type_TetR-like_transc_reg"/>
</dbReference>
<reference evidence="6" key="1">
    <citation type="journal article" date="2014" name="Int. J. Syst. Evol. Microbiol.">
        <title>Complete genome sequence of Corynebacterium casei LMG S-19264T (=DSM 44701T), isolated from a smear-ripened cheese.</title>
        <authorList>
            <consortium name="US DOE Joint Genome Institute (JGI-PGF)"/>
            <person name="Walter F."/>
            <person name="Albersmeier A."/>
            <person name="Kalinowski J."/>
            <person name="Ruckert C."/>
        </authorList>
    </citation>
    <scope>NUCLEOTIDE SEQUENCE</scope>
    <source>
        <strain evidence="6">CGMCC 1.15725</strain>
    </source>
</reference>
<keyword evidence="7" id="KW-1185">Reference proteome</keyword>
<dbReference type="GO" id="GO:0000976">
    <property type="term" value="F:transcription cis-regulatory region binding"/>
    <property type="evidence" value="ECO:0007669"/>
    <property type="project" value="TreeGrafter"/>
</dbReference>
<organism evidence="6 7">
    <name type="scientific">Aliidongia dinghuensis</name>
    <dbReference type="NCBI Taxonomy" id="1867774"/>
    <lineage>
        <taxon>Bacteria</taxon>
        <taxon>Pseudomonadati</taxon>
        <taxon>Pseudomonadota</taxon>
        <taxon>Alphaproteobacteria</taxon>
        <taxon>Rhodospirillales</taxon>
        <taxon>Dongiaceae</taxon>
        <taxon>Aliidongia</taxon>
    </lineage>
</organism>
<sequence>MATNAVSRTQEERSRDMRALLVEATLDCLQAEGFHGASLSVILAHAGVSRGAWAHHFSSKQDLIAAAAEAMMADAAAAARTVAETLDGHEDRFMALIEQVWQRFYCGRHRDVLFELVVACRTDRALADRLRPVFVDLIESFRSAWGSATPDATGGGDLLTLTLFVLRGMAMQEMLAQSADGQAPLRRLWTGLARDYLQARHERPLGRPAGGPPLGAVR</sequence>
<comment type="caution">
    <text evidence="6">The sequence shown here is derived from an EMBL/GenBank/DDBJ whole genome shotgun (WGS) entry which is preliminary data.</text>
</comment>
<dbReference type="Pfam" id="PF00440">
    <property type="entry name" value="TetR_N"/>
    <property type="match status" value="1"/>
</dbReference>
<feature type="DNA-binding region" description="H-T-H motif" evidence="4">
    <location>
        <begin position="38"/>
        <end position="57"/>
    </location>
</feature>
<dbReference type="RefSeq" id="WP_189048361.1">
    <property type="nucleotide sequence ID" value="NZ_BMJQ01000009.1"/>
</dbReference>
<dbReference type="PROSITE" id="PS50977">
    <property type="entry name" value="HTH_TETR_2"/>
    <property type="match status" value="1"/>
</dbReference>
<dbReference type="Gene3D" id="1.10.357.10">
    <property type="entry name" value="Tetracycline Repressor, domain 2"/>
    <property type="match status" value="1"/>
</dbReference>
<reference evidence="6" key="2">
    <citation type="submission" date="2020-09" db="EMBL/GenBank/DDBJ databases">
        <authorList>
            <person name="Sun Q."/>
            <person name="Zhou Y."/>
        </authorList>
    </citation>
    <scope>NUCLEOTIDE SEQUENCE</scope>
    <source>
        <strain evidence="6">CGMCC 1.15725</strain>
    </source>
</reference>
<dbReference type="EMBL" id="BMJQ01000009">
    <property type="protein sequence ID" value="GGF27293.1"/>
    <property type="molecule type" value="Genomic_DNA"/>
</dbReference>
<dbReference type="PANTHER" id="PTHR30055">
    <property type="entry name" value="HTH-TYPE TRANSCRIPTIONAL REGULATOR RUTR"/>
    <property type="match status" value="1"/>
</dbReference>
<evidence type="ECO:0000256" key="3">
    <source>
        <dbReference type="ARBA" id="ARBA00023163"/>
    </source>
</evidence>
<dbReference type="SUPFAM" id="SSF46689">
    <property type="entry name" value="Homeodomain-like"/>
    <property type="match status" value="1"/>
</dbReference>
<dbReference type="PRINTS" id="PR00455">
    <property type="entry name" value="HTHTETR"/>
</dbReference>
<dbReference type="PANTHER" id="PTHR30055:SF234">
    <property type="entry name" value="HTH-TYPE TRANSCRIPTIONAL REGULATOR BETI"/>
    <property type="match status" value="1"/>
</dbReference>
<evidence type="ECO:0000256" key="4">
    <source>
        <dbReference type="PROSITE-ProRule" id="PRU00335"/>
    </source>
</evidence>
<evidence type="ECO:0000256" key="2">
    <source>
        <dbReference type="ARBA" id="ARBA00023125"/>
    </source>
</evidence>
<dbReference type="GO" id="GO:0003700">
    <property type="term" value="F:DNA-binding transcription factor activity"/>
    <property type="evidence" value="ECO:0007669"/>
    <property type="project" value="TreeGrafter"/>
</dbReference>
<keyword evidence="2 4" id="KW-0238">DNA-binding</keyword>
<dbReference type="InterPro" id="IPR001647">
    <property type="entry name" value="HTH_TetR"/>
</dbReference>
<keyword evidence="1" id="KW-0805">Transcription regulation</keyword>
<proteinExistence type="predicted"/>
<keyword evidence="3" id="KW-0804">Transcription</keyword>
<feature type="domain" description="HTH tetR-type" evidence="5">
    <location>
        <begin position="15"/>
        <end position="75"/>
    </location>
</feature>
<name>A0A8J2YVW5_9PROT</name>